<dbReference type="GO" id="GO:0003839">
    <property type="term" value="F:gamma-glutamylcyclotransferase activity"/>
    <property type="evidence" value="ECO:0007669"/>
    <property type="project" value="InterPro"/>
</dbReference>
<proteinExistence type="predicted"/>
<organism evidence="3 4">
    <name type="scientific">Erpetoichthys calabaricus</name>
    <name type="common">Rope fish</name>
    <name type="synonym">Calamoichthys calabaricus</name>
    <dbReference type="NCBI Taxonomy" id="27687"/>
    <lineage>
        <taxon>Eukaryota</taxon>
        <taxon>Metazoa</taxon>
        <taxon>Chordata</taxon>
        <taxon>Craniata</taxon>
        <taxon>Vertebrata</taxon>
        <taxon>Euteleostomi</taxon>
        <taxon>Actinopterygii</taxon>
        <taxon>Polypteriformes</taxon>
        <taxon>Polypteridae</taxon>
        <taxon>Erpetoichthys</taxon>
    </lineage>
</organism>
<dbReference type="SUPFAM" id="SSF110857">
    <property type="entry name" value="Gamma-glutamyl cyclotransferase-like"/>
    <property type="match status" value="1"/>
</dbReference>
<dbReference type="InterPro" id="IPR017939">
    <property type="entry name" value="G-Glutamylcylcotransferase"/>
</dbReference>
<dbReference type="Ensembl" id="ENSECRT00000021622.1">
    <property type="protein sequence ID" value="ENSECRP00000021164.1"/>
    <property type="gene ID" value="ENSECRG00000014218.1"/>
</dbReference>
<evidence type="ECO:0000256" key="2">
    <source>
        <dbReference type="PIRSR" id="PIRSR617939-2"/>
    </source>
</evidence>
<evidence type="ECO:0000256" key="1">
    <source>
        <dbReference type="ARBA" id="ARBA00023239"/>
    </source>
</evidence>
<dbReference type="InterPro" id="IPR013024">
    <property type="entry name" value="GGCT-like"/>
</dbReference>
<feature type="binding site" evidence="2">
    <location>
        <position position="153"/>
    </location>
    <ligand>
        <name>substrate</name>
    </ligand>
</feature>
<dbReference type="CDD" id="cd06661">
    <property type="entry name" value="GGCT_like"/>
    <property type="match status" value="1"/>
</dbReference>
<dbReference type="GeneTree" id="ENSGT00500000044921"/>
<evidence type="ECO:0008006" key="5">
    <source>
        <dbReference type="Google" id="ProtNLM"/>
    </source>
</evidence>
<name>A0A8C4STD6_ERPCA</name>
<dbReference type="Proteomes" id="UP000694620">
    <property type="component" value="Chromosome 13"/>
</dbReference>
<evidence type="ECO:0000313" key="4">
    <source>
        <dbReference type="Proteomes" id="UP000694620"/>
    </source>
</evidence>
<dbReference type="InterPro" id="IPR036568">
    <property type="entry name" value="GGCT-like_sf"/>
</dbReference>
<dbReference type="Pfam" id="PF13772">
    <property type="entry name" value="AIG2_2"/>
    <property type="match status" value="1"/>
</dbReference>
<gene>
    <name evidence="3" type="primary">ggcta</name>
</gene>
<accession>A0A8C4STD6</accession>
<keyword evidence="1" id="KW-0456">Lyase</keyword>
<evidence type="ECO:0000313" key="3">
    <source>
        <dbReference type="Ensembl" id="ENSECRP00000021164.1"/>
    </source>
</evidence>
<keyword evidence="4" id="KW-1185">Reference proteome</keyword>
<protein>
    <recommendedName>
        <fullName evidence="5">Gamma-glutamylcyclotransferase</fullName>
    </recommendedName>
</protein>
<dbReference type="PANTHER" id="PTHR12935:SF13">
    <property type="entry name" value="GAMMA-GLUTAMYLCYCLOTRANSFERASE"/>
    <property type="match status" value="1"/>
</dbReference>
<dbReference type="PANTHER" id="PTHR12935">
    <property type="entry name" value="GAMMA-GLUTAMYLCYCLOTRANSFERASE"/>
    <property type="match status" value="1"/>
</dbReference>
<feature type="binding site" evidence="2">
    <location>
        <begin position="33"/>
        <end position="38"/>
    </location>
    <ligand>
        <name>substrate</name>
    </ligand>
</feature>
<sequence>QMLPAYAIYIPFCHQHQPHYGTHPDNEGDFFYYFAYGSNLLKERLLMANPSARFHCRGRLKGYSLKFGSSQGIPNKTWHGGSATIREAPGDEVWGVVWKMSTSDLQSLDRQQGVVINGVYSPLLANVETENGELPCRTYQMNNCADKCPSPQYKYVIVLGAKQNGLPEYYIKRLEAVEVNDNKEPTILEDIPIGVC</sequence>
<reference evidence="3" key="1">
    <citation type="submission" date="2021-06" db="EMBL/GenBank/DDBJ databases">
        <authorList>
            <consortium name="Wellcome Sanger Institute Data Sharing"/>
        </authorList>
    </citation>
    <scope>NUCLEOTIDE SEQUENCE [LARGE SCALE GENOMIC DNA]</scope>
</reference>
<reference evidence="3" key="3">
    <citation type="submission" date="2025-09" db="UniProtKB">
        <authorList>
            <consortium name="Ensembl"/>
        </authorList>
    </citation>
    <scope>IDENTIFICATION</scope>
</reference>
<dbReference type="Gene3D" id="3.10.490.10">
    <property type="entry name" value="Gamma-glutamyl cyclotransferase-like"/>
    <property type="match status" value="1"/>
</dbReference>
<dbReference type="AlphaFoldDB" id="A0A8C4STD6"/>
<reference evidence="3" key="2">
    <citation type="submission" date="2025-08" db="UniProtKB">
        <authorList>
            <consortium name="Ensembl"/>
        </authorList>
    </citation>
    <scope>IDENTIFICATION</scope>
</reference>